<evidence type="ECO:0000313" key="4">
    <source>
        <dbReference type="Proteomes" id="UP000887574"/>
    </source>
</evidence>
<name>A0A915DKF9_9BILA</name>
<dbReference type="SUPFAM" id="SSF64356">
    <property type="entry name" value="SNARE-like"/>
    <property type="match status" value="1"/>
</dbReference>
<keyword evidence="3" id="KW-0931">ER-Golgi transport</keyword>
<protein>
    <submittedName>
        <fullName evidence="5">Trafficking protein particle complex subunit 2-like protein</fullName>
    </submittedName>
</protein>
<dbReference type="WBParaSite" id="jg20485">
    <property type="protein sequence ID" value="jg20485"/>
    <property type="gene ID" value="jg20485"/>
</dbReference>
<dbReference type="GO" id="GO:0048471">
    <property type="term" value="C:perinuclear region of cytoplasm"/>
    <property type="evidence" value="ECO:0007669"/>
    <property type="project" value="UniProtKB-SubCell"/>
</dbReference>
<dbReference type="InterPro" id="IPR011012">
    <property type="entry name" value="Longin-like_dom_sf"/>
</dbReference>
<reference evidence="5" key="1">
    <citation type="submission" date="2022-11" db="UniProtKB">
        <authorList>
            <consortium name="WormBaseParasite"/>
        </authorList>
    </citation>
    <scope>IDENTIFICATION</scope>
</reference>
<keyword evidence="3" id="KW-0813">Transport</keyword>
<evidence type="ECO:0000313" key="5">
    <source>
        <dbReference type="WBParaSite" id="jg20485"/>
    </source>
</evidence>
<dbReference type="PANTHER" id="PTHR12403">
    <property type="entry name" value="TRAFFICKING PROTEIN PARTICLE COMPLEX SUBUNIT 2"/>
    <property type="match status" value="1"/>
</dbReference>
<dbReference type="Proteomes" id="UP000887574">
    <property type="component" value="Unplaced"/>
</dbReference>
<evidence type="ECO:0000256" key="3">
    <source>
        <dbReference type="ARBA" id="ARBA00022892"/>
    </source>
</evidence>
<evidence type="ECO:0000256" key="2">
    <source>
        <dbReference type="ARBA" id="ARBA00006626"/>
    </source>
</evidence>
<dbReference type="GO" id="GO:0006888">
    <property type="term" value="P:endoplasmic reticulum to Golgi vesicle-mediated transport"/>
    <property type="evidence" value="ECO:0007669"/>
    <property type="project" value="InterPro"/>
</dbReference>
<dbReference type="InterPro" id="IPR006722">
    <property type="entry name" value="Sedlin"/>
</dbReference>
<organism evidence="4 5">
    <name type="scientific">Ditylenchus dipsaci</name>
    <dbReference type="NCBI Taxonomy" id="166011"/>
    <lineage>
        <taxon>Eukaryota</taxon>
        <taxon>Metazoa</taxon>
        <taxon>Ecdysozoa</taxon>
        <taxon>Nematoda</taxon>
        <taxon>Chromadorea</taxon>
        <taxon>Rhabditida</taxon>
        <taxon>Tylenchina</taxon>
        <taxon>Tylenchomorpha</taxon>
        <taxon>Sphaerularioidea</taxon>
        <taxon>Anguinidae</taxon>
        <taxon>Anguininae</taxon>
        <taxon>Ditylenchus</taxon>
    </lineage>
</organism>
<dbReference type="Pfam" id="PF04628">
    <property type="entry name" value="Sedlin_N"/>
    <property type="match status" value="1"/>
</dbReference>
<comment type="subcellular location">
    <subcellularLocation>
        <location evidence="1">Cytoplasm</location>
        <location evidence="1">Perinuclear region</location>
    </subcellularLocation>
</comment>
<comment type="similarity">
    <text evidence="2">Belongs to the TRAPP small subunits family. Sedlin subfamily.</text>
</comment>
<dbReference type="Gene3D" id="3.30.450.70">
    <property type="match status" value="1"/>
</dbReference>
<evidence type="ECO:0000256" key="1">
    <source>
        <dbReference type="ARBA" id="ARBA00004556"/>
    </source>
</evidence>
<sequence length="100" mass="11554">MALCVAIFDKDNTLLYLRVKKEELPNENDLHMFLTLFGIPLLNNSYRSYGYLTNTNVKFLLVVDASNNILKDHDVRAIFKRLHTNYCNAVANPFTLLECN</sequence>
<accession>A0A915DKF9</accession>
<keyword evidence="4" id="KW-1185">Reference proteome</keyword>
<proteinExistence type="inferred from homology"/>
<dbReference type="AlphaFoldDB" id="A0A915DKF9"/>